<feature type="region of interest" description="Disordered" evidence="1">
    <location>
        <begin position="46"/>
        <end position="122"/>
    </location>
</feature>
<protein>
    <submittedName>
        <fullName evidence="2">Uncharacterized protein</fullName>
    </submittedName>
</protein>
<feature type="compositionally biased region" description="Polar residues" evidence="1">
    <location>
        <begin position="99"/>
        <end position="122"/>
    </location>
</feature>
<evidence type="ECO:0000313" key="3">
    <source>
        <dbReference type="Proteomes" id="UP001150062"/>
    </source>
</evidence>
<keyword evidence="3" id="KW-1185">Reference proteome</keyword>
<accession>A0ABQ8YQ88</accession>
<evidence type="ECO:0000313" key="2">
    <source>
        <dbReference type="EMBL" id="KAJ6246655.1"/>
    </source>
</evidence>
<organism evidence="2 3">
    <name type="scientific">Anaeramoeba flamelloides</name>
    <dbReference type="NCBI Taxonomy" id="1746091"/>
    <lineage>
        <taxon>Eukaryota</taxon>
        <taxon>Metamonada</taxon>
        <taxon>Anaeramoebidae</taxon>
        <taxon>Anaeramoeba</taxon>
    </lineage>
</organism>
<sequence length="122" mass="12973">MSRVSDIWRPCHKASVIGQDCVDGLGAYTVGTILQSIILRTNYQEIPGSNDATSKKINKANTTRVKDLEKNTLSSGGSKSSKSSSSSEITPSSSINSTLISDQTGKTNIPKNGKQQVSVDII</sequence>
<proteinExistence type="predicted"/>
<dbReference type="Proteomes" id="UP001150062">
    <property type="component" value="Unassembled WGS sequence"/>
</dbReference>
<comment type="caution">
    <text evidence="2">The sequence shown here is derived from an EMBL/GenBank/DDBJ whole genome shotgun (WGS) entry which is preliminary data.</text>
</comment>
<name>A0ABQ8YQ88_9EUKA</name>
<gene>
    <name evidence="2" type="ORF">M0813_01905</name>
</gene>
<feature type="compositionally biased region" description="Low complexity" evidence="1">
    <location>
        <begin position="74"/>
        <end position="98"/>
    </location>
</feature>
<dbReference type="EMBL" id="JAOAOG010000131">
    <property type="protein sequence ID" value="KAJ6246655.1"/>
    <property type="molecule type" value="Genomic_DNA"/>
</dbReference>
<reference evidence="2" key="1">
    <citation type="submission" date="2022-08" db="EMBL/GenBank/DDBJ databases">
        <title>Novel sulfate-reducing endosymbionts in the free-living metamonad Anaeramoeba.</title>
        <authorList>
            <person name="Jerlstrom-Hultqvist J."/>
            <person name="Cepicka I."/>
            <person name="Gallot-Lavallee L."/>
            <person name="Salas-Leiva D."/>
            <person name="Curtis B.A."/>
            <person name="Zahonova K."/>
            <person name="Pipaliya S."/>
            <person name="Dacks J."/>
            <person name="Roger A.J."/>
        </authorList>
    </citation>
    <scope>NUCLEOTIDE SEQUENCE</scope>
    <source>
        <strain evidence="2">Schooner1</strain>
    </source>
</reference>
<evidence type="ECO:0000256" key="1">
    <source>
        <dbReference type="SAM" id="MobiDB-lite"/>
    </source>
</evidence>